<evidence type="ECO:0000256" key="1">
    <source>
        <dbReference type="SAM" id="SignalP"/>
    </source>
</evidence>
<keyword evidence="3" id="KW-1185">Reference proteome</keyword>
<evidence type="ECO:0000313" key="3">
    <source>
        <dbReference type="Proteomes" id="UP000005408"/>
    </source>
</evidence>
<dbReference type="Gene3D" id="2.170.300.10">
    <property type="entry name" value="Tie2 ligand-binding domain superfamily"/>
    <property type="match status" value="1"/>
</dbReference>
<name>A0A8W8JC16_MAGGI</name>
<protein>
    <submittedName>
        <fullName evidence="2">Uncharacterized protein</fullName>
    </submittedName>
</protein>
<accession>A0A8W8JC16</accession>
<proteinExistence type="predicted"/>
<reference evidence="2" key="1">
    <citation type="submission" date="2022-08" db="UniProtKB">
        <authorList>
            <consortium name="EnsemblMetazoa"/>
        </authorList>
    </citation>
    <scope>IDENTIFICATION</scope>
    <source>
        <strain evidence="2">05x7-T-G4-1.051#20</strain>
    </source>
</reference>
<dbReference type="Proteomes" id="UP000005408">
    <property type="component" value="Unassembled WGS sequence"/>
</dbReference>
<dbReference type="EnsemblMetazoa" id="G18451.1">
    <property type="protein sequence ID" value="G18451.1:cds"/>
    <property type="gene ID" value="G18451"/>
</dbReference>
<feature type="signal peptide" evidence="1">
    <location>
        <begin position="1"/>
        <end position="22"/>
    </location>
</feature>
<evidence type="ECO:0000313" key="2">
    <source>
        <dbReference type="EnsemblMetazoa" id="G18451.1:cds"/>
    </source>
</evidence>
<keyword evidence="1" id="KW-0732">Signal</keyword>
<dbReference type="AlphaFoldDB" id="A0A8W8JC16"/>
<organism evidence="2 3">
    <name type="scientific">Magallana gigas</name>
    <name type="common">Pacific oyster</name>
    <name type="synonym">Crassostrea gigas</name>
    <dbReference type="NCBI Taxonomy" id="29159"/>
    <lineage>
        <taxon>Eukaryota</taxon>
        <taxon>Metazoa</taxon>
        <taxon>Spiralia</taxon>
        <taxon>Lophotrochozoa</taxon>
        <taxon>Mollusca</taxon>
        <taxon>Bivalvia</taxon>
        <taxon>Autobranchia</taxon>
        <taxon>Pteriomorphia</taxon>
        <taxon>Ostreida</taxon>
        <taxon>Ostreoidea</taxon>
        <taxon>Ostreidae</taxon>
        <taxon>Magallana</taxon>
    </lineage>
</organism>
<feature type="chain" id="PRO_5036447185" evidence="1">
    <location>
        <begin position="23"/>
        <end position="143"/>
    </location>
</feature>
<sequence>MSRRTINLGISIIYHLMCFLEADPCFSILSNGQCCEHYMRIRNTNACKPCPDGYTGDSCHITCPAPSYGPGCQQQCHTCSVTSCHHVHGCSIHTSTFTKKMEVLEAAEKHLASYILKENASKEKENWKPKAFRHTGSSPSLDI</sequence>